<evidence type="ECO:0000313" key="1">
    <source>
        <dbReference type="EMBL" id="VEN52838.1"/>
    </source>
</evidence>
<protein>
    <submittedName>
        <fullName evidence="1">Uncharacterized protein</fullName>
    </submittedName>
</protein>
<name>A0A653CZY1_CALMS</name>
<dbReference type="Proteomes" id="UP000410492">
    <property type="component" value="Unassembled WGS sequence"/>
</dbReference>
<sequence>MLAVKEAIKIEVGEVKIKTETAKVESELLFGIEQTRGSTIKYADTDETVVNRSKEGRIVQNWKNNLEMQVTKAELGEDANYEELKIESEELIIKDENGDLNDANGDIDVNR</sequence>
<dbReference type="EMBL" id="CAACVG010009314">
    <property type="protein sequence ID" value="VEN52838.1"/>
    <property type="molecule type" value="Genomic_DNA"/>
</dbReference>
<reference evidence="1 2" key="1">
    <citation type="submission" date="2019-01" db="EMBL/GenBank/DDBJ databases">
        <authorList>
            <person name="Sayadi A."/>
        </authorList>
    </citation>
    <scope>NUCLEOTIDE SEQUENCE [LARGE SCALE GENOMIC DNA]</scope>
</reference>
<proteinExistence type="predicted"/>
<keyword evidence="2" id="KW-1185">Reference proteome</keyword>
<organism evidence="1 2">
    <name type="scientific">Callosobruchus maculatus</name>
    <name type="common">Southern cowpea weevil</name>
    <name type="synonym">Pulse bruchid</name>
    <dbReference type="NCBI Taxonomy" id="64391"/>
    <lineage>
        <taxon>Eukaryota</taxon>
        <taxon>Metazoa</taxon>
        <taxon>Ecdysozoa</taxon>
        <taxon>Arthropoda</taxon>
        <taxon>Hexapoda</taxon>
        <taxon>Insecta</taxon>
        <taxon>Pterygota</taxon>
        <taxon>Neoptera</taxon>
        <taxon>Endopterygota</taxon>
        <taxon>Coleoptera</taxon>
        <taxon>Polyphaga</taxon>
        <taxon>Cucujiformia</taxon>
        <taxon>Chrysomeloidea</taxon>
        <taxon>Chrysomelidae</taxon>
        <taxon>Bruchinae</taxon>
        <taxon>Bruchini</taxon>
        <taxon>Callosobruchus</taxon>
    </lineage>
</organism>
<dbReference type="AlphaFoldDB" id="A0A653CZY1"/>
<evidence type="ECO:0000313" key="2">
    <source>
        <dbReference type="Proteomes" id="UP000410492"/>
    </source>
</evidence>
<accession>A0A653CZY1</accession>
<gene>
    <name evidence="1" type="ORF">CALMAC_LOCUS12838</name>
</gene>